<dbReference type="InterPro" id="IPR027417">
    <property type="entry name" value="P-loop_NTPase"/>
</dbReference>
<dbReference type="RefSeq" id="WP_033721573.1">
    <property type="nucleotide sequence ID" value="NZ_AP020326.1"/>
</dbReference>
<evidence type="ECO:0000256" key="1">
    <source>
        <dbReference type="SAM" id="MobiDB-lite"/>
    </source>
</evidence>
<sequence>MSSIQPVRLWSDEPSPVDLLAFAAVAETAVEAVLDDTLDPIALGVSGPWGSGKSTVLRLIDSDLQQRSTTQENEQILVVQSDPWRYDPSVGAKATLISEVLTALQEELKRRGGASEEAQNLLKKLAKRVNWVKALKVAARSSITLQLPTIDDLSGLINEEPADGEEVESKTLDEFRTEFADLLSDDALAHVKRVVVLVDDLDRCLPETVVETLETMRLFLSVRKMSFVIAADEDRVADALRDRYPKAEPSDPEEEPARLYLHKIVQTTLKLPALSRFDTEAYLLLLQLQNRPQTELNPETFADILAGCTELRTKAGSLDDLTVPAGLDITGERQFAARLTPMLYEKLRGSPRRVKRFLNDLNVRASIARRRGIELDIAVVAKLMVLELLLPDEFNKVLDWLARGELRDKLAELERLAGRVDSGPSTEEEAVAAESKDDGEASKASKKTAASKKPQEASKEKAEEFSDNFVRWAKLPPPLAKIDLSPYLHLAASFGSTPLIDVGLPERLRDIAANLLSSSRIEQKAVTDDDLRALGVTDAVTLVEHLGRIARDRPTEMSRAVGGILRITNVVPATVNDAERALKALPVADIRPPVILLFSGKPATQFAAVLSDWSNRTSDQPLKNAIAGLATQGAR</sequence>
<dbReference type="InterPro" id="IPR052754">
    <property type="entry name" value="NTPase_KAP_P-loop"/>
</dbReference>
<dbReference type="SUPFAM" id="SSF52540">
    <property type="entry name" value="P-loop containing nucleoside triphosphate hydrolases"/>
    <property type="match status" value="1"/>
</dbReference>
<proteinExistence type="predicted"/>
<protein>
    <recommendedName>
        <fullName evidence="2">KAP NTPase domain-containing protein</fullName>
    </recommendedName>
</protein>
<dbReference type="AlphaFoldDB" id="A0AAI8SMH6"/>
<feature type="compositionally biased region" description="Basic and acidic residues" evidence="1">
    <location>
        <begin position="453"/>
        <end position="462"/>
    </location>
</feature>
<reference evidence="3 4" key="1">
    <citation type="submission" date="2019-09" db="EMBL/GenBank/DDBJ databases">
        <title>Complete genome sequence of Mycobacterium avium subsp. hominissuis strain JP-H-1.</title>
        <authorList>
            <person name="Kinoshita Y."/>
            <person name="Niwa H."/>
            <person name="Uchida-Fujii E."/>
            <person name="Nukada T."/>
        </authorList>
    </citation>
    <scope>NUCLEOTIDE SEQUENCE [LARGE SCALE GENOMIC DNA]</scope>
    <source>
        <strain evidence="3 4">JP-H-1</strain>
    </source>
</reference>
<name>A0AAI8SMH6_MYCAV</name>
<dbReference type="Gene3D" id="3.40.50.300">
    <property type="entry name" value="P-loop containing nucleotide triphosphate hydrolases"/>
    <property type="match status" value="1"/>
</dbReference>
<gene>
    <name evidence="3" type="ORF">JPH1_22320</name>
</gene>
<dbReference type="PANTHER" id="PTHR22674">
    <property type="entry name" value="NTPASE, KAP FAMILY P-LOOP DOMAIN-CONTAINING 1"/>
    <property type="match status" value="1"/>
</dbReference>
<dbReference type="Proteomes" id="UP000327362">
    <property type="component" value="Chromosome"/>
</dbReference>
<evidence type="ECO:0000259" key="2">
    <source>
        <dbReference type="Pfam" id="PF07693"/>
    </source>
</evidence>
<feature type="domain" description="KAP NTPase" evidence="2">
    <location>
        <begin position="26"/>
        <end position="367"/>
    </location>
</feature>
<dbReference type="PANTHER" id="PTHR22674:SF6">
    <property type="entry name" value="NTPASE KAP FAMILY P-LOOP DOMAIN-CONTAINING PROTEIN 1"/>
    <property type="match status" value="1"/>
</dbReference>
<accession>A0AAI8SMH6</accession>
<feature type="compositionally biased region" description="Basic and acidic residues" evidence="1">
    <location>
        <begin position="434"/>
        <end position="443"/>
    </location>
</feature>
<organism evidence="3 4">
    <name type="scientific">Mycobacterium avium subsp. hominissuis</name>
    <dbReference type="NCBI Taxonomy" id="439334"/>
    <lineage>
        <taxon>Bacteria</taxon>
        <taxon>Bacillati</taxon>
        <taxon>Actinomycetota</taxon>
        <taxon>Actinomycetes</taxon>
        <taxon>Mycobacteriales</taxon>
        <taxon>Mycobacteriaceae</taxon>
        <taxon>Mycobacterium</taxon>
        <taxon>Mycobacterium avium complex (MAC)</taxon>
    </lineage>
</organism>
<feature type="region of interest" description="Disordered" evidence="1">
    <location>
        <begin position="421"/>
        <end position="462"/>
    </location>
</feature>
<dbReference type="InterPro" id="IPR011646">
    <property type="entry name" value="KAP_P-loop"/>
</dbReference>
<evidence type="ECO:0000313" key="3">
    <source>
        <dbReference type="EMBL" id="BBN47757.1"/>
    </source>
</evidence>
<dbReference type="Pfam" id="PF07693">
    <property type="entry name" value="KAP_NTPase"/>
    <property type="match status" value="1"/>
</dbReference>
<evidence type="ECO:0000313" key="4">
    <source>
        <dbReference type="Proteomes" id="UP000327362"/>
    </source>
</evidence>
<dbReference type="EMBL" id="AP020326">
    <property type="protein sequence ID" value="BBN47757.1"/>
    <property type="molecule type" value="Genomic_DNA"/>
</dbReference>